<keyword evidence="1 5" id="KW-0489">Methyltransferase</keyword>
<dbReference type="EC" id="2.1.1.177" evidence="5"/>
<comment type="catalytic activity">
    <reaction evidence="5">
        <text>pseudouridine(1915) in 23S rRNA + S-adenosyl-L-methionine = N(3)-methylpseudouridine(1915) in 23S rRNA + S-adenosyl-L-homocysteine + H(+)</text>
        <dbReference type="Rhea" id="RHEA:42752"/>
        <dbReference type="Rhea" id="RHEA-COMP:10221"/>
        <dbReference type="Rhea" id="RHEA-COMP:10222"/>
        <dbReference type="ChEBI" id="CHEBI:15378"/>
        <dbReference type="ChEBI" id="CHEBI:57856"/>
        <dbReference type="ChEBI" id="CHEBI:59789"/>
        <dbReference type="ChEBI" id="CHEBI:65314"/>
        <dbReference type="ChEBI" id="CHEBI:74486"/>
        <dbReference type="EC" id="2.1.1.177"/>
    </reaction>
</comment>
<keyword evidence="5" id="KW-0698">rRNA processing</keyword>
<feature type="binding site" evidence="5">
    <location>
        <position position="72"/>
    </location>
    <ligand>
        <name>S-adenosyl-L-methionine</name>
        <dbReference type="ChEBI" id="CHEBI:59789"/>
    </ligand>
</feature>
<keyword evidence="5" id="KW-0963">Cytoplasm</keyword>
<comment type="subcellular location">
    <subcellularLocation>
        <location evidence="5">Cytoplasm</location>
    </subcellularLocation>
</comment>
<dbReference type="InterPro" id="IPR029026">
    <property type="entry name" value="tRNA_m1G_MTases_N"/>
</dbReference>
<feature type="binding site" evidence="5">
    <location>
        <position position="104"/>
    </location>
    <ligand>
        <name>S-adenosyl-L-methionine</name>
        <dbReference type="ChEBI" id="CHEBI:59789"/>
    </ligand>
</feature>
<comment type="subunit">
    <text evidence="5">Homodimer.</text>
</comment>
<dbReference type="NCBIfam" id="NF000989">
    <property type="entry name" value="PRK00103.2-3"/>
    <property type="match status" value="1"/>
</dbReference>
<comment type="caution">
    <text evidence="6">The sequence shown here is derived from an EMBL/GenBank/DDBJ whole genome shotgun (WGS) entry which is preliminary data.</text>
</comment>
<evidence type="ECO:0000256" key="2">
    <source>
        <dbReference type="ARBA" id="ARBA00022679"/>
    </source>
</evidence>
<proteinExistence type="inferred from homology"/>
<accession>A0ABV7L142</accession>
<evidence type="ECO:0000256" key="4">
    <source>
        <dbReference type="ARBA" id="ARBA00038303"/>
    </source>
</evidence>
<organism evidence="6 7">
    <name type="scientific">Marinibaculum pumilum</name>
    <dbReference type="NCBI Taxonomy" id="1766165"/>
    <lineage>
        <taxon>Bacteria</taxon>
        <taxon>Pseudomonadati</taxon>
        <taxon>Pseudomonadota</taxon>
        <taxon>Alphaproteobacteria</taxon>
        <taxon>Rhodospirillales</taxon>
        <taxon>Rhodospirillaceae</taxon>
        <taxon>Marinibaculum</taxon>
    </lineage>
</organism>
<dbReference type="Pfam" id="PF02590">
    <property type="entry name" value="SPOUT_MTase"/>
    <property type="match status" value="1"/>
</dbReference>
<dbReference type="PANTHER" id="PTHR33603">
    <property type="entry name" value="METHYLTRANSFERASE"/>
    <property type="match status" value="1"/>
</dbReference>
<evidence type="ECO:0000313" key="6">
    <source>
        <dbReference type="EMBL" id="MFC3228307.1"/>
    </source>
</evidence>
<dbReference type="InterPro" id="IPR029028">
    <property type="entry name" value="Alpha/beta_knot_MTases"/>
</dbReference>
<dbReference type="CDD" id="cd18081">
    <property type="entry name" value="RlmH-like"/>
    <property type="match status" value="1"/>
</dbReference>
<keyword evidence="7" id="KW-1185">Reference proteome</keyword>
<comment type="caution">
    <text evidence="5">Lacks conserved residue(s) required for the propagation of feature annotation.</text>
</comment>
<protein>
    <recommendedName>
        <fullName evidence="5">Ribosomal RNA large subunit methyltransferase H</fullName>
        <ecNumber evidence="5">2.1.1.177</ecNumber>
    </recommendedName>
    <alternativeName>
        <fullName evidence="5">23S rRNA (pseudouridine1915-N3)-methyltransferase</fullName>
    </alternativeName>
    <alternativeName>
        <fullName evidence="5">23S rRNA m3Psi1915 methyltransferase</fullName>
    </alternativeName>
    <alternativeName>
        <fullName evidence="5">rRNA (pseudouridine-N3-)-methyltransferase RlmH</fullName>
    </alternativeName>
</protein>
<dbReference type="PANTHER" id="PTHR33603:SF1">
    <property type="entry name" value="RIBOSOMAL RNA LARGE SUBUNIT METHYLTRANSFERASE H"/>
    <property type="match status" value="1"/>
</dbReference>
<gene>
    <name evidence="5 6" type="primary">rlmH</name>
    <name evidence="6" type="ORF">ACFOGJ_13765</name>
</gene>
<name>A0ABV7L142_9PROT</name>
<evidence type="ECO:0000256" key="5">
    <source>
        <dbReference type="HAMAP-Rule" id="MF_00658"/>
    </source>
</evidence>
<evidence type="ECO:0000256" key="3">
    <source>
        <dbReference type="ARBA" id="ARBA00022691"/>
    </source>
</evidence>
<comment type="function">
    <text evidence="5">Specifically methylates the pseudouridine at position 1915 (m3Psi1915) in 23S rRNA.</text>
</comment>
<comment type="similarity">
    <text evidence="4 5">Belongs to the RNA methyltransferase RlmH family.</text>
</comment>
<dbReference type="PIRSF" id="PIRSF004505">
    <property type="entry name" value="MT_bac"/>
    <property type="match status" value="1"/>
</dbReference>
<dbReference type="HAMAP" id="MF_00658">
    <property type="entry name" value="23SrRNA_methyltr_H"/>
    <property type="match status" value="1"/>
</dbReference>
<dbReference type="Proteomes" id="UP001595528">
    <property type="component" value="Unassembled WGS sequence"/>
</dbReference>
<dbReference type="Gene3D" id="3.40.1280.10">
    <property type="match status" value="1"/>
</dbReference>
<keyword evidence="3 5" id="KW-0949">S-adenosyl-L-methionine</keyword>
<evidence type="ECO:0000313" key="7">
    <source>
        <dbReference type="Proteomes" id="UP001595528"/>
    </source>
</evidence>
<keyword evidence="2 5" id="KW-0808">Transferase</keyword>
<evidence type="ECO:0000256" key="1">
    <source>
        <dbReference type="ARBA" id="ARBA00022603"/>
    </source>
</evidence>
<dbReference type="InterPro" id="IPR003742">
    <property type="entry name" value="RlmH-like"/>
</dbReference>
<sequence>MRLLIAAIGRARGKSRDGPEARLLAEYLKRLPWQVSLTELPQSRAATADQRKAEEAAALQRAVPAGHRRIVLDERGEDLGSAAIAAWLDRQRQDGGAAVAVLIGGPDGLEPGLAARADLRLAFGRQTWPHMLVRAMLAEQLYRAYTILENHPYHRA</sequence>
<dbReference type="RefSeq" id="WP_379901302.1">
    <property type="nucleotide sequence ID" value="NZ_JBHRTR010000028.1"/>
</dbReference>
<reference evidence="7" key="1">
    <citation type="journal article" date="2019" name="Int. J. Syst. Evol. Microbiol.">
        <title>The Global Catalogue of Microorganisms (GCM) 10K type strain sequencing project: providing services to taxonomists for standard genome sequencing and annotation.</title>
        <authorList>
            <consortium name="The Broad Institute Genomics Platform"/>
            <consortium name="The Broad Institute Genome Sequencing Center for Infectious Disease"/>
            <person name="Wu L."/>
            <person name="Ma J."/>
        </authorList>
    </citation>
    <scope>NUCLEOTIDE SEQUENCE [LARGE SCALE GENOMIC DNA]</scope>
    <source>
        <strain evidence="7">KCTC 42964</strain>
    </source>
</reference>
<dbReference type="SUPFAM" id="SSF75217">
    <property type="entry name" value="alpha/beta knot"/>
    <property type="match status" value="1"/>
</dbReference>
<dbReference type="EMBL" id="JBHRTR010000028">
    <property type="protein sequence ID" value="MFC3228307.1"/>
    <property type="molecule type" value="Genomic_DNA"/>
</dbReference>